<keyword evidence="2" id="KW-1185">Reference proteome</keyword>
<comment type="caution">
    <text evidence="1">The sequence shown here is derived from an EMBL/GenBank/DDBJ whole genome shotgun (WGS) entry which is preliminary data.</text>
</comment>
<gene>
    <name evidence="1" type="ORF">GGR37_001690</name>
</gene>
<proteinExistence type="predicted"/>
<dbReference type="AlphaFoldDB" id="A0A7W7EVN5"/>
<protein>
    <submittedName>
        <fullName evidence="1">Uncharacterized protein</fullName>
    </submittedName>
</protein>
<reference evidence="1 2" key="1">
    <citation type="submission" date="2020-08" db="EMBL/GenBank/DDBJ databases">
        <title>Genomic Encyclopedia of Type Strains, Phase IV (KMG-IV): sequencing the most valuable type-strain genomes for metagenomic binning, comparative biology and taxonomic classification.</title>
        <authorList>
            <person name="Goeker M."/>
        </authorList>
    </citation>
    <scope>NUCLEOTIDE SEQUENCE [LARGE SCALE GENOMIC DNA]</scope>
    <source>
        <strain evidence="1 2">DSM 17507</strain>
    </source>
</reference>
<evidence type="ECO:0000313" key="2">
    <source>
        <dbReference type="Proteomes" id="UP000538566"/>
    </source>
</evidence>
<dbReference type="EMBL" id="JACHOA010000003">
    <property type="protein sequence ID" value="MBB4613415.1"/>
    <property type="molecule type" value="Genomic_DNA"/>
</dbReference>
<organism evidence="1 2">
    <name type="scientific">Novosphingobium taihuense</name>
    <dbReference type="NCBI Taxonomy" id="260085"/>
    <lineage>
        <taxon>Bacteria</taxon>
        <taxon>Pseudomonadati</taxon>
        <taxon>Pseudomonadota</taxon>
        <taxon>Alphaproteobacteria</taxon>
        <taxon>Sphingomonadales</taxon>
        <taxon>Sphingomonadaceae</taxon>
        <taxon>Novosphingobium</taxon>
    </lineage>
</organism>
<accession>A0A7W7EVN5</accession>
<dbReference type="RefSeq" id="WP_144907691.1">
    <property type="nucleotide sequence ID" value="NZ_JACHOA010000003.1"/>
</dbReference>
<sequence length="308" mass="33337">MAAALVGLANQRLAGQRRIVLIEERHRFGGGPVQPFFTDSVSKEGMDLLADAVVKEWSGYMVCERRTVLPDDTVLNHIPRPICVIAPEQLHADLVTFMPPEDLHLHADLGLLSIGRTTVDVSGLTIAGDAVLDLRSRGRISSAARIEIEIGSHLPETSIDLSMPVLADYSVETTGLMQYFPMSPHWLIMRRMRYLADGDPGSSRNQQGPAQDAEATRRSTFMFDSPALPIPFAVPSALLPSEVPGAVALALAIAACPKVTPEALREMLANLAVSHQREGAARLQGLKLLAQAEQDDLPFAAVTLADRL</sequence>
<evidence type="ECO:0000313" key="1">
    <source>
        <dbReference type="EMBL" id="MBB4613415.1"/>
    </source>
</evidence>
<dbReference type="Proteomes" id="UP000538566">
    <property type="component" value="Unassembled WGS sequence"/>
</dbReference>
<name>A0A7W7EVN5_9SPHN</name>